<dbReference type="AlphaFoldDB" id="A0A0F3GIR4"/>
<dbReference type="PROSITE" id="PS52016">
    <property type="entry name" value="TONB_DEPENDENT_REC_3"/>
    <property type="match status" value="1"/>
</dbReference>
<comment type="similarity">
    <text evidence="7">Belongs to the TonB-dependent receptor family.</text>
</comment>
<keyword evidence="6 7" id="KW-0998">Cell outer membrane</keyword>
<name>A0A0F3GIR4_9BACT</name>
<dbReference type="InterPro" id="IPR036942">
    <property type="entry name" value="Beta-barrel_TonB_sf"/>
</dbReference>
<gene>
    <name evidence="8" type="ORF">MBAV_005992</name>
</gene>
<dbReference type="Gene3D" id="2.40.170.20">
    <property type="entry name" value="TonB-dependent receptor, beta-barrel domain"/>
    <property type="match status" value="1"/>
</dbReference>
<evidence type="ECO:0000256" key="7">
    <source>
        <dbReference type="PROSITE-ProRule" id="PRU01360"/>
    </source>
</evidence>
<feature type="non-terminal residue" evidence="8">
    <location>
        <position position="1"/>
    </location>
</feature>
<comment type="subcellular location">
    <subcellularLocation>
        <location evidence="1 7">Cell outer membrane</location>
        <topology evidence="1 7">Multi-pass membrane protein</topology>
    </subcellularLocation>
</comment>
<organism evidence="8 9">
    <name type="scientific">Candidatus Magnetobacterium bavaricum</name>
    <dbReference type="NCBI Taxonomy" id="29290"/>
    <lineage>
        <taxon>Bacteria</taxon>
        <taxon>Pseudomonadati</taxon>
        <taxon>Nitrospirota</taxon>
        <taxon>Thermodesulfovibrionia</taxon>
        <taxon>Thermodesulfovibrionales</taxon>
        <taxon>Candidatus Magnetobacteriaceae</taxon>
        <taxon>Candidatus Magnetobacterium</taxon>
    </lineage>
</organism>
<keyword evidence="2 7" id="KW-0813">Transport</keyword>
<keyword evidence="5 7" id="KW-0472">Membrane</keyword>
<keyword evidence="8" id="KW-0675">Receptor</keyword>
<evidence type="ECO:0000256" key="6">
    <source>
        <dbReference type="ARBA" id="ARBA00023237"/>
    </source>
</evidence>
<evidence type="ECO:0000313" key="8">
    <source>
        <dbReference type="EMBL" id="KJU81815.1"/>
    </source>
</evidence>
<dbReference type="EMBL" id="LACI01002544">
    <property type="protein sequence ID" value="KJU81815.1"/>
    <property type="molecule type" value="Genomic_DNA"/>
</dbReference>
<protein>
    <submittedName>
        <fullName evidence="8">TonB-dependent receptor, beta-barrel domain protein</fullName>
    </submittedName>
</protein>
<evidence type="ECO:0000313" key="9">
    <source>
        <dbReference type="Proteomes" id="UP000033423"/>
    </source>
</evidence>
<keyword evidence="3 7" id="KW-1134">Transmembrane beta strand</keyword>
<dbReference type="InterPro" id="IPR039426">
    <property type="entry name" value="TonB-dep_rcpt-like"/>
</dbReference>
<keyword evidence="4 7" id="KW-0812">Transmembrane</keyword>
<dbReference type="SUPFAM" id="SSF56935">
    <property type="entry name" value="Porins"/>
    <property type="match status" value="1"/>
</dbReference>
<evidence type="ECO:0000256" key="4">
    <source>
        <dbReference type="ARBA" id="ARBA00022692"/>
    </source>
</evidence>
<dbReference type="GO" id="GO:0009279">
    <property type="term" value="C:cell outer membrane"/>
    <property type="evidence" value="ECO:0007669"/>
    <property type="project" value="UniProtKB-SubCell"/>
</dbReference>
<reference evidence="8 9" key="1">
    <citation type="submission" date="2015-02" db="EMBL/GenBank/DDBJ databases">
        <title>Single-cell genomics of uncultivated deep-branching MTB reveals a conserved set of magnetosome genes.</title>
        <authorList>
            <person name="Kolinko S."/>
            <person name="Richter M."/>
            <person name="Glockner F.O."/>
            <person name="Brachmann A."/>
            <person name="Schuler D."/>
        </authorList>
    </citation>
    <scope>NUCLEOTIDE SEQUENCE [LARGE SCALE GENOMIC DNA]</scope>
    <source>
        <strain evidence="8">TM-1</strain>
    </source>
</reference>
<evidence type="ECO:0000256" key="3">
    <source>
        <dbReference type="ARBA" id="ARBA00022452"/>
    </source>
</evidence>
<dbReference type="Proteomes" id="UP000033423">
    <property type="component" value="Unassembled WGS sequence"/>
</dbReference>
<proteinExistence type="inferred from homology"/>
<accession>A0A0F3GIR4</accession>
<comment type="caution">
    <text evidence="8">The sequence shown here is derived from an EMBL/GenBank/DDBJ whole genome shotgun (WGS) entry which is preliminary data.</text>
</comment>
<sequence length="55" mass="6352">NVMVGYTYKALDVVFDVYNVFDQRYAMEVTKDSTGNSAYKPGAPRTWMARVSYKF</sequence>
<evidence type="ECO:0000256" key="5">
    <source>
        <dbReference type="ARBA" id="ARBA00023136"/>
    </source>
</evidence>
<evidence type="ECO:0000256" key="1">
    <source>
        <dbReference type="ARBA" id="ARBA00004571"/>
    </source>
</evidence>
<evidence type="ECO:0000256" key="2">
    <source>
        <dbReference type="ARBA" id="ARBA00022448"/>
    </source>
</evidence>
<keyword evidence="9" id="KW-1185">Reference proteome</keyword>